<dbReference type="InterPro" id="IPR041413">
    <property type="entry name" value="MLTR_LBD"/>
</dbReference>
<keyword evidence="4" id="KW-1185">Reference proteome</keyword>
<evidence type="ECO:0000256" key="1">
    <source>
        <dbReference type="SAM" id="MobiDB-lite"/>
    </source>
</evidence>
<organism evidence="3 4">
    <name type="scientific">Streptoalloteichus tenebrarius (strain ATCC 17920 / DSM 40477 / JCM 4838 / CBS 697.72 / NBRC 16177 / NCIMB 11028 / NRRL B-12390 / A12253. 1 / ISP 5477)</name>
    <name type="common">Streptomyces tenebrarius</name>
    <dbReference type="NCBI Taxonomy" id="1933"/>
    <lineage>
        <taxon>Bacteria</taxon>
        <taxon>Bacillati</taxon>
        <taxon>Actinomycetota</taxon>
        <taxon>Actinomycetes</taxon>
        <taxon>Pseudonocardiales</taxon>
        <taxon>Pseudonocardiaceae</taxon>
        <taxon>Streptoalloteichus</taxon>
    </lineage>
</organism>
<sequence length="301" mass="33149">MNRGDELGDFLASRRARLRPEDVGLPPAGRRRVPGLRRNEVAQLAGVSVDYYIRLEQGRAAHPSCEVLNAVARALQLDPSEHDHLMALAQNKPRRRPAQPRKVRAQVQHLLDAMDPVPAVAMNGRTDVVAWNRMASAVIADFGRMPAAERNMARMVFLDPAAGDHYREWQKVAEETVAYLRYSAGQQPDDAGMAALVGELSMKSKLFGCLWARHDVRDKAHGSKLIRHPLVGDMTLFYETLELPGDPGLVLCTYHAEPGSESEVSLRLLDSLTAHGADEIRPTRERVRPGAAETSGGTTAD</sequence>
<dbReference type="Pfam" id="PF13560">
    <property type="entry name" value="HTH_31"/>
    <property type="match status" value="1"/>
</dbReference>
<gene>
    <name evidence="3" type="ORF">LX15_001469</name>
</gene>
<accession>A0ABT1HQK9</accession>
<dbReference type="CDD" id="cd00093">
    <property type="entry name" value="HTH_XRE"/>
    <property type="match status" value="1"/>
</dbReference>
<dbReference type="PROSITE" id="PS50943">
    <property type="entry name" value="HTH_CROC1"/>
    <property type="match status" value="1"/>
</dbReference>
<evidence type="ECO:0000313" key="3">
    <source>
        <dbReference type="EMBL" id="MCP2257783.1"/>
    </source>
</evidence>
<reference evidence="3 4" key="1">
    <citation type="submission" date="2022-06" db="EMBL/GenBank/DDBJ databases">
        <title>Genomic Encyclopedia of Archaeal and Bacterial Type Strains, Phase II (KMG-II): from individual species to whole genera.</title>
        <authorList>
            <person name="Goeker M."/>
        </authorList>
    </citation>
    <scope>NUCLEOTIDE SEQUENCE [LARGE SCALE GENOMIC DNA]</scope>
    <source>
        <strain evidence="3 4">DSM 40477</strain>
    </source>
</reference>
<dbReference type="SMART" id="SM00530">
    <property type="entry name" value="HTH_XRE"/>
    <property type="match status" value="1"/>
</dbReference>
<name>A0ABT1HQK9_STRSD</name>
<dbReference type="InterPro" id="IPR001387">
    <property type="entry name" value="Cro/C1-type_HTH"/>
</dbReference>
<evidence type="ECO:0000259" key="2">
    <source>
        <dbReference type="PROSITE" id="PS50943"/>
    </source>
</evidence>
<proteinExistence type="predicted"/>
<protein>
    <submittedName>
        <fullName evidence="3">Helix-turn-helix domain-containing protein</fullName>
    </submittedName>
</protein>
<dbReference type="PANTHER" id="PTHR35010:SF2">
    <property type="entry name" value="BLL4672 PROTEIN"/>
    <property type="match status" value="1"/>
</dbReference>
<dbReference type="RefSeq" id="WP_253668727.1">
    <property type="nucleotide sequence ID" value="NZ_JAMTCP010000005.1"/>
</dbReference>
<dbReference type="EMBL" id="JAMTCP010000005">
    <property type="protein sequence ID" value="MCP2257783.1"/>
    <property type="molecule type" value="Genomic_DNA"/>
</dbReference>
<dbReference type="SUPFAM" id="SSF47413">
    <property type="entry name" value="lambda repressor-like DNA-binding domains"/>
    <property type="match status" value="1"/>
</dbReference>
<comment type="caution">
    <text evidence="3">The sequence shown here is derived from an EMBL/GenBank/DDBJ whole genome shotgun (WGS) entry which is preliminary data.</text>
</comment>
<dbReference type="PANTHER" id="PTHR35010">
    <property type="entry name" value="BLL4672 PROTEIN-RELATED"/>
    <property type="match status" value="1"/>
</dbReference>
<feature type="domain" description="HTH cro/C1-type" evidence="2">
    <location>
        <begin position="35"/>
        <end position="82"/>
    </location>
</feature>
<feature type="region of interest" description="Disordered" evidence="1">
    <location>
        <begin position="277"/>
        <end position="301"/>
    </location>
</feature>
<dbReference type="Proteomes" id="UP001205311">
    <property type="component" value="Unassembled WGS sequence"/>
</dbReference>
<dbReference type="Gene3D" id="1.10.260.40">
    <property type="entry name" value="lambda repressor-like DNA-binding domains"/>
    <property type="match status" value="1"/>
</dbReference>
<dbReference type="Gene3D" id="3.30.450.180">
    <property type="match status" value="1"/>
</dbReference>
<evidence type="ECO:0000313" key="4">
    <source>
        <dbReference type="Proteomes" id="UP001205311"/>
    </source>
</evidence>
<feature type="compositionally biased region" description="Basic and acidic residues" evidence="1">
    <location>
        <begin position="277"/>
        <end position="288"/>
    </location>
</feature>
<dbReference type="Pfam" id="PF17765">
    <property type="entry name" value="MLTR_LBD"/>
    <property type="match status" value="1"/>
</dbReference>
<dbReference type="InterPro" id="IPR010982">
    <property type="entry name" value="Lambda_DNA-bd_dom_sf"/>
</dbReference>